<evidence type="ECO:0000313" key="2">
    <source>
        <dbReference type="Proteomes" id="UP000729701"/>
    </source>
</evidence>
<organism evidence="1 2">
    <name type="scientific">Cyanomargarita calcarea GSE-NOS-MK-12-04C</name>
    <dbReference type="NCBI Taxonomy" id="2839659"/>
    <lineage>
        <taxon>Bacteria</taxon>
        <taxon>Bacillati</taxon>
        <taxon>Cyanobacteriota</taxon>
        <taxon>Cyanophyceae</taxon>
        <taxon>Nostocales</taxon>
        <taxon>Cyanomargaritaceae</taxon>
        <taxon>Cyanomargarita</taxon>
    </lineage>
</organism>
<proteinExistence type="predicted"/>
<protein>
    <submittedName>
        <fullName evidence="1">Uncharacterized protein</fullName>
    </submittedName>
</protein>
<reference evidence="1" key="1">
    <citation type="submission" date="2021-05" db="EMBL/GenBank/DDBJ databases">
        <authorList>
            <person name="Pietrasiak N."/>
            <person name="Ward R."/>
            <person name="Stajich J.E."/>
            <person name="Kurbessoian T."/>
        </authorList>
    </citation>
    <scope>NUCLEOTIDE SEQUENCE</scope>
    <source>
        <strain evidence="1">GSE-NOS-MK-12-04C</strain>
    </source>
</reference>
<evidence type="ECO:0000313" key="1">
    <source>
        <dbReference type="EMBL" id="MBW4670421.1"/>
    </source>
</evidence>
<sequence length="130" mass="14825">MINNKILFELTSGIKTAEHLRVACKCDYDNLFNELTRLLKNGCIEFCYGEFEIIHYRLVEISNCIVMPASNWVELPENYTFFRFGKLSERKNANHIDAIVLITSKESLRSLLIIDSTSKNSPHSFCGSAG</sequence>
<dbReference type="Proteomes" id="UP000729701">
    <property type="component" value="Unassembled WGS sequence"/>
</dbReference>
<accession>A0A951UV82</accession>
<gene>
    <name evidence="1" type="ORF">KME60_24150</name>
</gene>
<name>A0A951UV82_9CYAN</name>
<reference evidence="1" key="2">
    <citation type="journal article" date="2022" name="Microbiol. Resour. Announc.">
        <title>Metagenome Sequencing to Explore Phylogenomics of Terrestrial Cyanobacteria.</title>
        <authorList>
            <person name="Ward R.D."/>
            <person name="Stajich J.E."/>
            <person name="Johansen J.R."/>
            <person name="Huntemann M."/>
            <person name="Clum A."/>
            <person name="Foster B."/>
            <person name="Foster B."/>
            <person name="Roux S."/>
            <person name="Palaniappan K."/>
            <person name="Varghese N."/>
            <person name="Mukherjee S."/>
            <person name="Reddy T.B.K."/>
            <person name="Daum C."/>
            <person name="Copeland A."/>
            <person name="Chen I.A."/>
            <person name="Ivanova N.N."/>
            <person name="Kyrpides N.C."/>
            <person name="Shapiro N."/>
            <person name="Eloe-Fadrosh E.A."/>
            <person name="Pietrasiak N."/>
        </authorList>
    </citation>
    <scope>NUCLEOTIDE SEQUENCE</scope>
    <source>
        <strain evidence="1">GSE-NOS-MK-12-04C</strain>
    </source>
</reference>
<dbReference type="EMBL" id="JAHHGZ010000030">
    <property type="protein sequence ID" value="MBW4670421.1"/>
    <property type="molecule type" value="Genomic_DNA"/>
</dbReference>
<comment type="caution">
    <text evidence="1">The sequence shown here is derived from an EMBL/GenBank/DDBJ whole genome shotgun (WGS) entry which is preliminary data.</text>
</comment>
<dbReference type="AlphaFoldDB" id="A0A951UV82"/>